<proteinExistence type="predicted"/>
<dbReference type="AlphaFoldDB" id="A0A2P8HVA6"/>
<comment type="caution">
    <text evidence="2">The sequence shown here is derived from an EMBL/GenBank/DDBJ whole genome shotgun (WGS) entry which is preliminary data.</text>
</comment>
<evidence type="ECO:0008006" key="4">
    <source>
        <dbReference type="Google" id="ProtNLM"/>
    </source>
</evidence>
<reference evidence="2 3" key="1">
    <citation type="submission" date="2018-03" db="EMBL/GenBank/DDBJ databases">
        <title>Genomic Encyclopedia of Archaeal and Bacterial Type Strains, Phase II (KMG-II): from individual species to whole genera.</title>
        <authorList>
            <person name="Goeker M."/>
        </authorList>
    </citation>
    <scope>NUCLEOTIDE SEQUENCE [LARGE SCALE GENOMIC DNA]</scope>
    <source>
        <strain evidence="2 3">DSM 24859</strain>
    </source>
</reference>
<feature type="chain" id="PRO_5015147123" description="WD40 repeat protein" evidence="1">
    <location>
        <begin position="25"/>
        <end position="238"/>
    </location>
</feature>
<sequence>MTNKILFLLCASALLIWGCNNKPATVATAKDSTPPAINKTPEDTVQIGDKTFFVYFIEKADFDKYPLTPTDSSEADALKKDTLVKRNGDKLTFQLGNGKQRVFTNNFNDDNYIGYAYAANYPTIKRKGAIISYYEGSGYQLINPQNGDTLMTWSAPAISPDKKYILCASMDLVAAFDPNGFQLFSVNNNDIKPIGENNLEDWGPGMIHWINNKTVLSEYITIDEEGNTQVRYIKMVMQ</sequence>
<evidence type="ECO:0000256" key="1">
    <source>
        <dbReference type="SAM" id="SignalP"/>
    </source>
</evidence>
<keyword evidence="1" id="KW-0732">Signal</keyword>
<dbReference type="EMBL" id="PYAW01000001">
    <property type="protein sequence ID" value="PSL50094.1"/>
    <property type="molecule type" value="Genomic_DNA"/>
</dbReference>
<evidence type="ECO:0000313" key="2">
    <source>
        <dbReference type="EMBL" id="PSL50094.1"/>
    </source>
</evidence>
<name>A0A2P8HVA6_CHINA</name>
<gene>
    <name evidence="2" type="ORF">CLV51_1011438</name>
</gene>
<dbReference type="OrthoDB" id="877109at2"/>
<organism evidence="2 3">
    <name type="scientific">Chitinophaga niastensis</name>
    <dbReference type="NCBI Taxonomy" id="536980"/>
    <lineage>
        <taxon>Bacteria</taxon>
        <taxon>Pseudomonadati</taxon>
        <taxon>Bacteroidota</taxon>
        <taxon>Chitinophagia</taxon>
        <taxon>Chitinophagales</taxon>
        <taxon>Chitinophagaceae</taxon>
        <taxon>Chitinophaga</taxon>
    </lineage>
</organism>
<evidence type="ECO:0000313" key="3">
    <source>
        <dbReference type="Proteomes" id="UP000240971"/>
    </source>
</evidence>
<dbReference type="Proteomes" id="UP000240971">
    <property type="component" value="Unassembled WGS sequence"/>
</dbReference>
<keyword evidence="3" id="KW-1185">Reference proteome</keyword>
<protein>
    <recommendedName>
        <fullName evidence="4">WD40 repeat protein</fullName>
    </recommendedName>
</protein>
<feature type="signal peptide" evidence="1">
    <location>
        <begin position="1"/>
        <end position="24"/>
    </location>
</feature>
<accession>A0A2P8HVA6</accession>
<dbReference type="RefSeq" id="WP_106527271.1">
    <property type="nucleotide sequence ID" value="NZ_PYAW01000001.1"/>
</dbReference>